<dbReference type="InterPro" id="IPR041649">
    <property type="entry name" value="NepR"/>
</dbReference>
<sequence>MRFGSRKPRKKPMDGMTQLHPPRPRMETADRDIDENLKRAFEEIANEPVPDRFTDLLKQLKEKGASTPAAPEPSEKDRSDD</sequence>
<evidence type="ECO:0000259" key="2">
    <source>
        <dbReference type="Pfam" id="PF18557"/>
    </source>
</evidence>
<protein>
    <recommendedName>
        <fullName evidence="2">Anti-sigma factor NepR domain-containing protein</fullName>
    </recommendedName>
</protein>
<dbReference type="EMBL" id="CYSR01000022">
    <property type="protein sequence ID" value="CUI00121.1"/>
    <property type="molecule type" value="Genomic_DNA"/>
</dbReference>
<dbReference type="Pfam" id="PF18557">
    <property type="entry name" value="NepR"/>
    <property type="match status" value="1"/>
</dbReference>
<dbReference type="AlphaFoldDB" id="A0A0P1HAC8"/>
<feature type="compositionally biased region" description="Basic residues" evidence="1">
    <location>
        <begin position="1"/>
        <end position="10"/>
    </location>
</feature>
<accession>A0A0P1HAC8</accession>
<dbReference type="STRING" id="1396826.PHA8399_02247"/>
<name>A0A0P1HAC8_9RHOB</name>
<feature type="domain" description="Anti-sigma factor NepR" evidence="2">
    <location>
        <begin position="31"/>
        <end position="63"/>
    </location>
</feature>
<reference evidence="3 4" key="1">
    <citation type="submission" date="2015-09" db="EMBL/GenBank/DDBJ databases">
        <authorList>
            <consortium name="Swine Surveillance"/>
        </authorList>
    </citation>
    <scope>NUCLEOTIDE SEQUENCE [LARGE SCALE GENOMIC DNA]</scope>
    <source>
        <strain evidence="3 4">CECT 8399</strain>
    </source>
</reference>
<feature type="region of interest" description="Disordered" evidence="1">
    <location>
        <begin position="50"/>
        <end position="81"/>
    </location>
</feature>
<gene>
    <name evidence="3" type="ORF">PHA8399_02247</name>
</gene>
<dbReference type="RefSeq" id="WP_141889360.1">
    <property type="nucleotide sequence ID" value="NZ_CP041159.1"/>
</dbReference>
<evidence type="ECO:0000313" key="4">
    <source>
        <dbReference type="Proteomes" id="UP000051326"/>
    </source>
</evidence>
<proteinExistence type="predicted"/>
<organism evidence="3 4">
    <name type="scientific">Leisingera aquaemixtae</name>
    <dbReference type="NCBI Taxonomy" id="1396826"/>
    <lineage>
        <taxon>Bacteria</taxon>
        <taxon>Pseudomonadati</taxon>
        <taxon>Pseudomonadota</taxon>
        <taxon>Alphaproteobacteria</taxon>
        <taxon>Rhodobacterales</taxon>
        <taxon>Roseobacteraceae</taxon>
        <taxon>Leisingera</taxon>
    </lineage>
</organism>
<dbReference type="Proteomes" id="UP000051326">
    <property type="component" value="Unassembled WGS sequence"/>
</dbReference>
<feature type="region of interest" description="Disordered" evidence="1">
    <location>
        <begin position="1"/>
        <end position="29"/>
    </location>
</feature>
<evidence type="ECO:0000256" key="1">
    <source>
        <dbReference type="SAM" id="MobiDB-lite"/>
    </source>
</evidence>
<feature type="compositionally biased region" description="Basic and acidic residues" evidence="1">
    <location>
        <begin position="50"/>
        <end position="64"/>
    </location>
</feature>
<evidence type="ECO:0000313" key="3">
    <source>
        <dbReference type="EMBL" id="CUI00121.1"/>
    </source>
</evidence>